<evidence type="ECO:0000256" key="1">
    <source>
        <dbReference type="SAM" id="MobiDB-lite"/>
    </source>
</evidence>
<evidence type="ECO:0000313" key="2">
    <source>
        <dbReference type="EMBL" id="AVM01889.1"/>
    </source>
</evidence>
<dbReference type="Proteomes" id="UP000239814">
    <property type="component" value="Chromosome"/>
</dbReference>
<name>A0A2S0KJL9_9ACTN</name>
<dbReference type="KEGG" id="git:C6V83_18090"/>
<gene>
    <name evidence="2" type="ORF">C6V83_18090</name>
</gene>
<dbReference type="RefSeq" id="WP_105943592.1">
    <property type="nucleotide sequence ID" value="NZ_CP027433.1"/>
</dbReference>
<keyword evidence="3" id="KW-1185">Reference proteome</keyword>
<evidence type="ECO:0000313" key="3">
    <source>
        <dbReference type="Proteomes" id="UP000239814"/>
    </source>
</evidence>
<dbReference type="AlphaFoldDB" id="A0A2S0KJL9"/>
<organism evidence="2 3">
    <name type="scientific">Gordonia iterans</name>
    <dbReference type="NCBI Taxonomy" id="1004901"/>
    <lineage>
        <taxon>Bacteria</taxon>
        <taxon>Bacillati</taxon>
        <taxon>Actinomycetota</taxon>
        <taxon>Actinomycetes</taxon>
        <taxon>Mycobacteriales</taxon>
        <taxon>Gordoniaceae</taxon>
        <taxon>Gordonia</taxon>
    </lineage>
</organism>
<reference evidence="2 3" key="1">
    <citation type="submission" date="2018-03" db="EMBL/GenBank/DDBJ databases">
        <title>Characteristics and genome of n-alkane degrading marine bacteria Gordonia iterans isolated from crude oil contaminated in Tae-an, South Korea.</title>
        <authorList>
            <person name="Lee S.-S."/>
            <person name="Kim H."/>
        </authorList>
    </citation>
    <scope>NUCLEOTIDE SEQUENCE [LARGE SCALE GENOMIC DNA]</scope>
    <source>
        <strain evidence="2 3">Co17</strain>
    </source>
</reference>
<feature type="region of interest" description="Disordered" evidence="1">
    <location>
        <begin position="55"/>
        <end position="79"/>
    </location>
</feature>
<dbReference type="EMBL" id="CP027433">
    <property type="protein sequence ID" value="AVM01889.1"/>
    <property type="molecule type" value="Genomic_DNA"/>
</dbReference>
<sequence>MPTIIPKDQGADLARLAADLLAAAGDRPERVETITLERGKTAFVVDDDLAAALAGAKKEPAKKAAPRKTAAKKATATTE</sequence>
<accession>A0A2S0KJL9</accession>
<proteinExistence type="predicted"/>
<protein>
    <submittedName>
        <fullName evidence="2">Uncharacterized protein</fullName>
    </submittedName>
</protein>